<comment type="pathway">
    <text evidence="3 19">Cofactor biosynthesis; adenosylcobalamin biosynthesis; adenosylcobalamin from cob(II)yrinate a,c-diamide: step 7/7.</text>
</comment>
<comment type="subcellular location">
    <subcellularLocation>
        <location evidence="2 19">Cell membrane</location>
        <topology evidence="2 19">Multi-pass membrane protein</topology>
    </subcellularLocation>
</comment>
<evidence type="ECO:0000256" key="9">
    <source>
        <dbReference type="ARBA" id="ARBA00022679"/>
    </source>
</evidence>
<evidence type="ECO:0000256" key="3">
    <source>
        <dbReference type="ARBA" id="ARBA00004663"/>
    </source>
</evidence>
<keyword evidence="8 19" id="KW-0169">Cobalamin biosynthesis</keyword>
<name>A0A1H2TH61_HALVA</name>
<comment type="catalytic activity">
    <reaction evidence="18 19">
        <text>alpha-ribazole 5'-phosphate + adenosylcob(III)inamide-GDP = adenosylcob(III)alamin 5'-phosphate + GMP + H(+)</text>
        <dbReference type="Rhea" id="RHEA:23560"/>
        <dbReference type="ChEBI" id="CHEBI:15378"/>
        <dbReference type="ChEBI" id="CHEBI:57918"/>
        <dbReference type="ChEBI" id="CHEBI:58115"/>
        <dbReference type="ChEBI" id="CHEBI:60487"/>
        <dbReference type="ChEBI" id="CHEBI:60493"/>
        <dbReference type="EC" id="2.7.8.26"/>
    </reaction>
</comment>
<dbReference type="Pfam" id="PF02654">
    <property type="entry name" value="CobS"/>
    <property type="match status" value="1"/>
</dbReference>
<dbReference type="EC" id="2.7.8.26" evidence="5 19"/>
<comment type="catalytic activity">
    <reaction evidence="17 19">
        <text>alpha-ribazole + adenosylcob(III)inamide-GDP = adenosylcob(III)alamin + GMP + H(+)</text>
        <dbReference type="Rhea" id="RHEA:16049"/>
        <dbReference type="ChEBI" id="CHEBI:10329"/>
        <dbReference type="ChEBI" id="CHEBI:15378"/>
        <dbReference type="ChEBI" id="CHEBI:18408"/>
        <dbReference type="ChEBI" id="CHEBI:58115"/>
        <dbReference type="ChEBI" id="CHEBI:60487"/>
        <dbReference type="EC" id="2.7.8.26"/>
    </reaction>
</comment>
<dbReference type="GO" id="GO:0051073">
    <property type="term" value="F:adenosylcobinamide-GDP ribazoletransferase activity"/>
    <property type="evidence" value="ECO:0007669"/>
    <property type="project" value="UniProtKB-UniRule"/>
</dbReference>
<dbReference type="AlphaFoldDB" id="A0A1H2TH61"/>
<dbReference type="NCBIfam" id="TIGR00317">
    <property type="entry name" value="cobS"/>
    <property type="match status" value="1"/>
</dbReference>
<accession>A0A1H2TH61</accession>
<evidence type="ECO:0000256" key="12">
    <source>
        <dbReference type="ARBA" id="ARBA00022989"/>
    </source>
</evidence>
<evidence type="ECO:0000256" key="5">
    <source>
        <dbReference type="ARBA" id="ARBA00013200"/>
    </source>
</evidence>
<evidence type="ECO:0000256" key="4">
    <source>
        <dbReference type="ARBA" id="ARBA00010561"/>
    </source>
</evidence>
<evidence type="ECO:0000256" key="19">
    <source>
        <dbReference type="HAMAP-Rule" id="MF_00719"/>
    </source>
</evidence>
<protein>
    <recommendedName>
        <fullName evidence="6 19">Adenosylcobinamide-GDP ribazoletransferase</fullName>
        <ecNumber evidence="5 19">2.7.8.26</ecNumber>
    </recommendedName>
    <alternativeName>
        <fullName evidence="16 19">Cobalamin synthase</fullName>
    </alternativeName>
    <alternativeName>
        <fullName evidence="15 19">Cobalamin-5'-phosphate synthase</fullName>
    </alternativeName>
</protein>
<proteinExistence type="inferred from homology"/>
<keyword evidence="13 19" id="KW-0472">Membrane</keyword>
<evidence type="ECO:0000256" key="16">
    <source>
        <dbReference type="ARBA" id="ARBA00032853"/>
    </source>
</evidence>
<keyword evidence="9 19" id="KW-0808">Transferase</keyword>
<organism evidence="20 21">
    <name type="scientific">Haloarcula vallismortis</name>
    <name type="common">Halobacterium vallismortis</name>
    <dbReference type="NCBI Taxonomy" id="28442"/>
    <lineage>
        <taxon>Archaea</taxon>
        <taxon>Methanobacteriati</taxon>
        <taxon>Methanobacteriota</taxon>
        <taxon>Stenosarchaea group</taxon>
        <taxon>Halobacteria</taxon>
        <taxon>Halobacteriales</taxon>
        <taxon>Haloarculaceae</taxon>
        <taxon>Haloarcula</taxon>
    </lineage>
</organism>
<dbReference type="HAMAP" id="MF_00719">
    <property type="entry name" value="CobS"/>
    <property type="match status" value="1"/>
</dbReference>
<evidence type="ECO:0000256" key="6">
    <source>
        <dbReference type="ARBA" id="ARBA00015850"/>
    </source>
</evidence>
<keyword evidence="12 19" id="KW-1133">Transmembrane helix</keyword>
<dbReference type="GO" id="GO:0005886">
    <property type="term" value="C:plasma membrane"/>
    <property type="evidence" value="ECO:0007669"/>
    <property type="project" value="UniProtKB-SubCell"/>
</dbReference>
<gene>
    <name evidence="19" type="primary">cobS</name>
    <name evidence="20" type="ORF">SAMN05443574_103203</name>
</gene>
<feature type="transmembrane region" description="Helical" evidence="19">
    <location>
        <begin position="101"/>
        <end position="123"/>
    </location>
</feature>
<evidence type="ECO:0000256" key="11">
    <source>
        <dbReference type="ARBA" id="ARBA00022842"/>
    </source>
</evidence>
<evidence type="ECO:0000256" key="15">
    <source>
        <dbReference type="ARBA" id="ARBA00032605"/>
    </source>
</evidence>
<evidence type="ECO:0000256" key="18">
    <source>
        <dbReference type="ARBA" id="ARBA00049504"/>
    </source>
</evidence>
<dbReference type="PANTHER" id="PTHR34148">
    <property type="entry name" value="ADENOSYLCOBINAMIDE-GDP RIBAZOLETRANSFERASE"/>
    <property type="match status" value="1"/>
</dbReference>
<comment type="function">
    <text evidence="14 19">Joins adenosylcobinamide-GDP and alpha-ribazole to generate adenosylcobalamin (Ado-cobalamin). Also synthesizes adenosylcobalamin 5'-phosphate from adenosylcobinamide-GDP and alpha-ribazole 5'-phosphate.</text>
</comment>
<dbReference type="EMBL" id="FNOF01000003">
    <property type="protein sequence ID" value="SDW43107.1"/>
    <property type="molecule type" value="Genomic_DNA"/>
</dbReference>
<dbReference type="UniPathway" id="UPA00148">
    <property type="reaction ID" value="UER00238"/>
</dbReference>
<dbReference type="GO" id="GO:0009236">
    <property type="term" value="P:cobalamin biosynthetic process"/>
    <property type="evidence" value="ECO:0007669"/>
    <property type="project" value="UniProtKB-UniRule"/>
</dbReference>
<keyword evidence="7 19" id="KW-1003">Cell membrane</keyword>
<sequence>MRGALGFLSRLPVGHTEQAWDAFVGTPAAFPLAGYVVGGLVALPFLAAGLLPAPVVTAAYLGSVVLVTGVNHADGLADLGDAAVVHGDPAERRDVMRDTTVGVGAVLALGTVLLALALAALAAAELPPLVAIALVVSAEVGAKLAMATLACIGRPSHEGFGSTVVDGSGPRQLLASLAVAVPAAVVAVPATAAAVLTGPLVALAISGWANRRLGGIGGDAFGAANELARVAALHVGVATWSLFDMPLGDWGVLAWTLS</sequence>
<evidence type="ECO:0000256" key="8">
    <source>
        <dbReference type="ARBA" id="ARBA00022573"/>
    </source>
</evidence>
<keyword evidence="10 19" id="KW-0812">Transmembrane</keyword>
<comment type="cofactor">
    <cofactor evidence="1 19">
        <name>Mg(2+)</name>
        <dbReference type="ChEBI" id="CHEBI:18420"/>
    </cofactor>
</comment>
<comment type="similarity">
    <text evidence="4 19">Belongs to the CobS family.</text>
</comment>
<dbReference type="PANTHER" id="PTHR34148:SF1">
    <property type="entry name" value="ADENOSYLCOBINAMIDE-GDP RIBAZOLETRANSFERASE"/>
    <property type="match status" value="1"/>
</dbReference>
<feature type="transmembrane region" description="Helical" evidence="19">
    <location>
        <begin position="32"/>
        <end position="51"/>
    </location>
</feature>
<evidence type="ECO:0000256" key="17">
    <source>
        <dbReference type="ARBA" id="ARBA00048623"/>
    </source>
</evidence>
<feature type="transmembrane region" description="Helical" evidence="19">
    <location>
        <begin position="173"/>
        <end position="196"/>
    </location>
</feature>
<evidence type="ECO:0000313" key="20">
    <source>
        <dbReference type="EMBL" id="SDW43107.1"/>
    </source>
</evidence>
<dbReference type="GO" id="GO:0008818">
    <property type="term" value="F:cobalamin 5'-phosphate synthase activity"/>
    <property type="evidence" value="ECO:0007669"/>
    <property type="project" value="UniProtKB-UniRule"/>
</dbReference>
<keyword evidence="11 19" id="KW-0460">Magnesium</keyword>
<reference evidence="20 21" key="1">
    <citation type="submission" date="2016-10" db="EMBL/GenBank/DDBJ databases">
        <authorList>
            <person name="de Groot N.N."/>
        </authorList>
    </citation>
    <scope>NUCLEOTIDE SEQUENCE [LARGE SCALE GENOMIC DNA]</scope>
    <source>
        <strain evidence="20 21">DSM 3756</strain>
    </source>
</reference>
<evidence type="ECO:0000256" key="2">
    <source>
        <dbReference type="ARBA" id="ARBA00004651"/>
    </source>
</evidence>
<comment type="caution">
    <text evidence="19">Lacks conserved residue(s) required for the propagation of feature annotation.</text>
</comment>
<evidence type="ECO:0000256" key="1">
    <source>
        <dbReference type="ARBA" id="ARBA00001946"/>
    </source>
</evidence>
<dbReference type="STRING" id="28442.SAMN05443574_103203"/>
<dbReference type="InterPro" id="IPR003805">
    <property type="entry name" value="CobS"/>
</dbReference>
<evidence type="ECO:0000256" key="14">
    <source>
        <dbReference type="ARBA" id="ARBA00025228"/>
    </source>
</evidence>
<evidence type="ECO:0000256" key="13">
    <source>
        <dbReference type="ARBA" id="ARBA00023136"/>
    </source>
</evidence>
<evidence type="ECO:0000256" key="7">
    <source>
        <dbReference type="ARBA" id="ARBA00022475"/>
    </source>
</evidence>
<dbReference type="Proteomes" id="UP000182573">
    <property type="component" value="Unassembled WGS sequence"/>
</dbReference>
<evidence type="ECO:0000256" key="10">
    <source>
        <dbReference type="ARBA" id="ARBA00022692"/>
    </source>
</evidence>
<evidence type="ECO:0000313" key="21">
    <source>
        <dbReference type="Proteomes" id="UP000182573"/>
    </source>
</evidence>